<evidence type="ECO:0008006" key="8">
    <source>
        <dbReference type="Google" id="ProtNLM"/>
    </source>
</evidence>
<gene>
    <name evidence="6" type="ORF">AS594_13855</name>
</gene>
<dbReference type="AlphaFoldDB" id="A0A1E5P7A3"/>
<dbReference type="InterPro" id="IPR037143">
    <property type="entry name" value="4-PPantetheinyl_Trfase_dom_sf"/>
</dbReference>
<dbReference type="EMBL" id="MEHJ01000001">
    <property type="protein sequence ID" value="OEJ25408.1"/>
    <property type="molecule type" value="Genomic_DNA"/>
</dbReference>
<dbReference type="PANTHER" id="PTHR38096">
    <property type="entry name" value="ENTEROBACTIN SYNTHASE COMPONENT D"/>
    <property type="match status" value="1"/>
</dbReference>
<comment type="caution">
    <text evidence="6">The sequence shown here is derived from an EMBL/GenBank/DDBJ whole genome shotgun (WGS) entry which is preliminary data.</text>
</comment>
<dbReference type="GO" id="GO:0000287">
    <property type="term" value="F:magnesium ion binding"/>
    <property type="evidence" value="ECO:0007669"/>
    <property type="project" value="InterPro"/>
</dbReference>
<feature type="binding site" evidence="2">
    <location>
        <position position="177"/>
    </location>
    <ligand>
        <name>CoA</name>
        <dbReference type="ChEBI" id="CHEBI:57287"/>
    </ligand>
</feature>
<evidence type="ECO:0000256" key="3">
    <source>
        <dbReference type="PIRSR" id="PIRSR603542-2"/>
    </source>
</evidence>
<evidence type="ECO:0000259" key="4">
    <source>
        <dbReference type="Pfam" id="PF01648"/>
    </source>
</evidence>
<dbReference type="STRING" id="285458.BGM19_22955"/>
<protein>
    <recommendedName>
        <fullName evidence="8">4'-phosphopantetheinyl transferase</fullName>
    </recommendedName>
</protein>
<dbReference type="PRINTS" id="PR01399">
    <property type="entry name" value="ENTSNTHTASED"/>
</dbReference>
<keyword evidence="1" id="KW-0808">Transferase</keyword>
<dbReference type="PANTHER" id="PTHR38096:SF1">
    <property type="entry name" value="ENTEROBACTIN SYNTHASE COMPONENT D"/>
    <property type="match status" value="1"/>
</dbReference>
<dbReference type="Proteomes" id="UP000095759">
    <property type="component" value="Unassembled WGS sequence"/>
</dbReference>
<dbReference type="GO" id="GO:0005886">
    <property type="term" value="C:plasma membrane"/>
    <property type="evidence" value="ECO:0007669"/>
    <property type="project" value="TreeGrafter"/>
</dbReference>
<evidence type="ECO:0000313" key="7">
    <source>
        <dbReference type="Proteomes" id="UP000095759"/>
    </source>
</evidence>
<dbReference type="GO" id="GO:0008897">
    <property type="term" value="F:holo-[acyl-carrier-protein] synthase activity"/>
    <property type="evidence" value="ECO:0007669"/>
    <property type="project" value="InterPro"/>
</dbReference>
<dbReference type="Gene3D" id="3.90.470.20">
    <property type="entry name" value="4'-phosphopantetheinyl transferase domain"/>
    <property type="match status" value="1"/>
</dbReference>
<feature type="binding site" evidence="2">
    <location>
        <position position="167"/>
    </location>
    <ligand>
        <name>CoA</name>
        <dbReference type="ChEBI" id="CHEBI:57287"/>
    </ligand>
</feature>
<comment type="cofactor">
    <cofactor evidence="3">
        <name>Mg(2+)</name>
        <dbReference type="ChEBI" id="CHEBI:18420"/>
    </cofactor>
</comment>
<feature type="binding site" evidence="2">
    <location>
        <position position="163"/>
    </location>
    <ligand>
        <name>CoA</name>
        <dbReference type="ChEBI" id="CHEBI:57287"/>
    </ligand>
</feature>
<feature type="binding site" evidence="3">
    <location>
        <position position="121"/>
    </location>
    <ligand>
        <name>Mg(2+)</name>
        <dbReference type="ChEBI" id="CHEBI:18420"/>
    </ligand>
</feature>
<feature type="binding site" evidence="3">
    <location>
        <position position="120"/>
    </location>
    <ligand>
        <name>Mg(2+)</name>
        <dbReference type="ChEBI" id="CHEBI:18420"/>
    </ligand>
</feature>
<feature type="binding site" evidence="2">
    <location>
        <position position="54"/>
    </location>
    <ligand>
        <name>CoA</name>
        <dbReference type="ChEBI" id="CHEBI:57287"/>
    </ligand>
</feature>
<organism evidence="6 7">
    <name type="scientific">Streptomyces agglomeratus</name>
    <dbReference type="NCBI Taxonomy" id="285458"/>
    <lineage>
        <taxon>Bacteria</taxon>
        <taxon>Bacillati</taxon>
        <taxon>Actinomycetota</taxon>
        <taxon>Actinomycetes</taxon>
        <taxon>Kitasatosporales</taxon>
        <taxon>Streptomycetaceae</taxon>
        <taxon>Streptomyces</taxon>
    </lineage>
</organism>
<feature type="domain" description="4'-phosphopantetheinyl transferase" evidence="4">
    <location>
        <begin position="117"/>
        <end position="193"/>
    </location>
</feature>
<dbReference type="RefSeq" id="WP_069932902.1">
    <property type="nucleotide sequence ID" value="NZ_MEHJ01000001.1"/>
</dbReference>
<dbReference type="OrthoDB" id="4325534at2"/>
<keyword evidence="3" id="KW-0479">Metal-binding</keyword>
<dbReference type="InterPro" id="IPR008278">
    <property type="entry name" value="4-PPantetheinyl_Trfase_dom"/>
</dbReference>
<evidence type="ECO:0000256" key="2">
    <source>
        <dbReference type="PIRSR" id="PIRSR603542-1"/>
    </source>
</evidence>
<feature type="binding site" evidence="2">
    <location>
        <position position="62"/>
    </location>
    <ligand>
        <name>CoA</name>
        <dbReference type="ChEBI" id="CHEBI:57287"/>
    </ligand>
</feature>
<dbReference type="InterPro" id="IPR003542">
    <property type="entry name" value="Enbac_synth_compD-like"/>
</dbReference>
<evidence type="ECO:0000256" key="1">
    <source>
        <dbReference type="ARBA" id="ARBA00022679"/>
    </source>
</evidence>
<keyword evidence="7" id="KW-1185">Reference proteome</keyword>
<dbReference type="InterPro" id="IPR041354">
    <property type="entry name" value="4PPT_N"/>
</dbReference>
<dbReference type="Pfam" id="PF17837">
    <property type="entry name" value="4PPT_N"/>
    <property type="match status" value="1"/>
</dbReference>
<dbReference type="GO" id="GO:0009239">
    <property type="term" value="P:enterobactin biosynthetic process"/>
    <property type="evidence" value="ECO:0007669"/>
    <property type="project" value="InterPro"/>
</dbReference>
<dbReference type="SUPFAM" id="SSF56214">
    <property type="entry name" value="4'-phosphopantetheinyl transferase"/>
    <property type="match status" value="1"/>
</dbReference>
<feature type="binding site" evidence="2">
    <location>
        <begin position="98"/>
        <end position="99"/>
    </location>
    <ligand>
        <name>CoA</name>
        <dbReference type="ChEBI" id="CHEBI:57287"/>
    </ligand>
</feature>
<proteinExistence type="predicted"/>
<evidence type="ECO:0000313" key="6">
    <source>
        <dbReference type="EMBL" id="OEJ25408.1"/>
    </source>
</evidence>
<name>A0A1E5P7A3_9ACTN</name>
<accession>A0A1E5P7A3</accession>
<dbReference type="GO" id="GO:0009366">
    <property type="term" value="C:enterobactin synthetase complex"/>
    <property type="evidence" value="ECO:0007669"/>
    <property type="project" value="InterPro"/>
</dbReference>
<feature type="binding site" evidence="2">
    <location>
        <position position="120"/>
    </location>
    <ligand>
        <name>CoA</name>
        <dbReference type="ChEBI" id="CHEBI:57287"/>
    </ligand>
</feature>
<reference evidence="6 7" key="1">
    <citation type="submission" date="2016-08" db="EMBL/GenBank/DDBJ databases">
        <title>Complete genome sequence of Streptomyces agglomeratus strain 6-3-2, a novel anti-MRSA actinomycete isolated from Wuli of Tebit, China.</title>
        <authorList>
            <person name="Chen X."/>
        </authorList>
    </citation>
    <scope>NUCLEOTIDE SEQUENCE [LARGE SCALE GENOMIC DNA]</scope>
    <source>
        <strain evidence="6 7">6-3-2</strain>
    </source>
</reference>
<dbReference type="Pfam" id="PF01648">
    <property type="entry name" value="ACPS"/>
    <property type="match status" value="1"/>
</dbReference>
<evidence type="ECO:0000259" key="5">
    <source>
        <dbReference type="Pfam" id="PF17837"/>
    </source>
</evidence>
<feature type="domain" description="4'-phosphopantetheinyl transferase N-terminal" evidence="5">
    <location>
        <begin position="43"/>
        <end position="109"/>
    </location>
</feature>
<sequence>MGAAGLTPGVCAAVRTGRSLFPRGVVFTEAAAAMWEQPLPVAEEQHLAGAVPRRIREFRAGRHSARAGLARIGLRPELLLPAPGGGVRWPSGAVGSISHSGRYCAAAVAPAALAAGIGFDAAQRTTVTEVMARAVCRPEELDRCERDPYPAEERATLVFSAKEALYKALHPLTGVPLGFQDVTVTVPAARLTSGRFWARVLAPGPLSGLRVQGRYAFTATEVLTSVVLSHHPTTGKEPTR</sequence>
<keyword evidence="3" id="KW-0460">Magnesium</keyword>